<gene>
    <name evidence="1" type="ORF">AN619_23200</name>
</gene>
<protein>
    <submittedName>
        <fullName evidence="1">Uncharacterized protein</fullName>
    </submittedName>
</protein>
<proteinExistence type="predicted"/>
<sequence length="37" mass="4457">MQASVRIGPAFFYHLSNRLAYQHWIVNIFLDNFFKVI</sequence>
<accession>A0A140L1S4</accession>
<dbReference type="AlphaFoldDB" id="A0A140L1S4"/>
<name>A0A140L1S4_9FIRM</name>
<dbReference type="EMBL" id="LOEE01000052">
    <property type="protein sequence ID" value="KXG74499.1"/>
    <property type="molecule type" value="Genomic_DNA"/>
</dbReference>
<organism evidence="1 2">
    <name type="scientific">Thermotalea metallivorans</name>
    <dbReference type="NCBI Taxonomy" id="520762"/>
    <lineage>
        <taxon>Bacteria</taxon>
        <taxon>Bacillati</taxon>
        <taxon>Bacillota</taxon>
        <taxon>Clostridia</taxon>
        <taxon>Peptostreptococcales</taxon>
        <taxon>Thermotaleaceae</taxon>
        <taxon>Thermotalea</taxon>
    </lineage>
</organism>
<reference evidence="1 2" key="1">
    <citation type="submission" date="2015-12" db="EMBL/GenBank/DDBJ databases">
        <title>Draft genome sequence of the thermoanaerobe Thermotalea metallivorans, an isolate from the runoff channel of the Great Artesian Basin, Australia.</title>
        <authorList>
            <person name="Patel B.K."/>
        </authorList>
    </citation>
    <scope>NUCLEOTIDE SEQUENCE [LARGE SCALE GENOMIC DNA]</scope>
    <source>
        <strain evidence="1 2">B2-1</strain>
    </source>
</reference>
<evidence type="ECO:0000313" key="1">
    <source>
        <dbReference type="EMBL" id="KXG74499.1"/>
    </source>
</evidence>
<evidence type="ECO:0000313" key="2">
    <source>
        <dbReference type="Proteomes" id="UP000070456"/>
    </source>
</evidence>
<keyword evidence="2" id="KW-1185">Reference proteome</keyword>
<dbReference type="Proteomes" id="UP000070456">
    <property type="component" value="Unassembled WGS sequence"/>
</dbReference>
<comment type="caution">
    <text evidence="1">The sequence shown here is derived from an EMBL/GenBank/DDBJ whole genome shotgun (WGS) entry which is preliminary data.</text>
</comment>